<dbReference type="PANTHER" id="PTHR34301">
    <property type="entry name" value="DNA-BINDING PROTEIN-RELATED"/>
    <property type="match status" value="1"/>
</dbReference>
<dbReference type="EMBL" id="ATHI01000010">
    <property type="protein sequence ID" value="EPR34473.1"/>
    <property type="molecule type" value="Genomic_DNA"/>
</dbReference>
<dbReference type="STRING" id="1121439.dsat_2755"/>
<dbReference type="SUPFAM" id="SSF52540">
    <property type="entry name" value="P-loop containing nucleoside triphosphate hydrolases"/>
    <property type="match status" value="1"/>
</dbReference>
<gene>
    <name evidence="1" type="ORF">dsat_2755</name>
</gene>
<keyword evidence="2" id="KW-1185">Reference proteome</keyword>
<accession>S7UQ76</accession>
<evidence type="ECO:0000313" key="2">
    <source>
        <dbReference type="Proteomes" id="UP000014975"/>
    </source>
</evidence>
<name>S7UQ76_9BACT</name>
<dbReference type="PATRIC" id="fig|1121439.3.peg.1159"/>
<organism evidence="1 2">
    <name type="scientific">Alkalidesulfovibrio alkalitolerans DSM 16529</name>
    <dbReference type="NCBI Taxonomy" id="1121439"/>
    <lineage>
        <taxon>Bacteria</taxon>
        <taxon>Pseudomonadati</taxon>
        <taxon>Thermodesulfobacteriota</taxon>
        <taxon>Desulfovibrionia</taxon>
        <taxon>Desulfovibrionales</taxon>
        <taxon>Desulfovibrionaceae</taxon>
        <taxon>Alkalidesulfovibrio</taxon>
    </lineage>
</organism>
<proteinExistence type="predicted"/>
<dbReference type="SUPFAM" id="SSF46785">
    <property type="entry name" value="Winged helix' DNA-binding domain"/>
    <property type="match status" value="1"/>
</dbReference>
<dbReference type="Gene3D" id="3.40.50.300">
    <property type="entry name" value="P-loop containing nucleotide triphosphate hydrolases"/>
    <property type="match status" value="1"/>
</dbReference>
<dbReference type="OrthoDB" id="9805535at2"/>
<evidence type="ECO:0000313" key="1">
    <source>
        <dbReference type="EMBL" id="EPR34473.1"/>
    </source>
</evidence>
<dbReference type="AlphaFoldDB" id="S7UQ76"/>
<dbReference type="InterPro" id="IPR036390">
    <property type="entry name" value="WH_DNA-bd_sf"/>
</dbReference>
<dbReference type="InterPro" id="IPR027417">
    <property type="entry name" value="P-loop_NTPase"/>
</dbReference>
<dbReference type="eggNOG" id="COG1672">
    <property type="taxonomic scope" value="Bacteria"/>
</dbReference>
<protein>
    <submittedName>
        <fullName evidence="1">ATPase</fullName>
    </submittedName>
</protein>
<dbReference type="Proteomes" id="UP000014975">
    <property type="component" value="Unassembled WGS sequence"/>
</dbReference>
<comment type="caution">
    <text evidence="1">The sequence shown here is derived from an EMBL/GenBank/DDBJ whole genome shotgun (WGS) entry which is preliminary data.</text>
</comment>
<sequence length="375" mass="42137">MPNPFRLETIRPGQPFCDREEETRVLLAHARDFRNVVLSSPRRYGKTSLALRVQSQLESEGWACLHADFFGVDSMEDVARRIGRALLKALDRRETLLGKGRRLLKGLKAFRPAFHPREDGGITLTVERVSESGDPVRLLENVLEDLAEVVGRKEFSLHVTFDEFQEVTRLKESGQIEGIIRTCIQGQDASYLFLGSRRGVLRAIFNERKRPLFQSAIHMQLDPLPYADVVPFVENLFKQEGKSITTEGAKAVHALVEGYPYYVQRLAGEAFEAAEGPVSREDVVRALARVAHGERYGFQAVLSTLTPSQIKVLRALTKHPTSEPQSAEFTALSGTPASSVGFAIKKLESEDLIEKDARGVWRVVDPVFRLWLNEL</sequence>
<dbReference type="PANTHER" id="PTHR34301:SF8">
    <property type="entry name" value="ATPASE DOMAIN-CONTAINING PROTEIN"/>
    <property type="match status" value="1"/>
</dbReference>
<reference evidence="1 2" key="1">
    <citation type="journal article" date="2013" name="Genome Announc.">
        <title>Draft genome sequences for three mercury-methylating, sulfate-reducing bacteria.</title>
        <authorList>
            <person name="Brown S.D."/>
            <person name="Hurt R.A.Jr."/>
            <person name="Gilmour C.C."/>
            <person name="Elias D.A."/>
        </authorList>
    </citation>
    <scope>NUCLEOTIDE SEQUENCE [LARGE SCALE GENOMIC DNA]</scope>
    <source>
        <strain evidence="1 2">DSM 16529</strain>
    </source>
</reference>